<dbReference type="InterPro" id="IPR050491">
    <property type="entry name" value="AmpC-like"/>
</dbReference>
<evidence type="ECO:0000256" key="2">
    <source>
        <dbReference type="ARBA" id="ARBA00023136"/>
    </source>
</evidence>
<proteinExistence type="predicted"/>
<dbReference type="InterPro" id="IPR001466">
    <property type="entry name" value="Beta-lactam-related"/>
</dbReference>
<evidence type="ECO:0000259" key="4">
    <source>
        <dbReference type="Pfam" id="PF00144"/>
    </source>
</evidence>
<gene>
    <name evidence="5" type="ORF">WFA24289_00769</name>
</gene>
<evidence type="ECO:0000256" key="3">
    <source>
        <dbReference type="SAM" id="Phobius"/>
    </source>
</evidence>
<comment type="subcellular location">
    <subcellularLocation>
        <location evidence="1">Membrane</location>
    </subcellularLocation>
</comment>
<feature type="transmembrane region" description="Helical" evidence="3">
    <location>
        <begin position="12"/>
        <end position="31"/>
    </location>
</feature>
<dbReference type="InterPro" id="IPR012338">
    <property type="entry name" value="Beta-lactam/transpept-like"/>
</dbReference>
<dbReference type="RefSeq" id="WP_230096525.1">
    <property type="nucleotide sequence ID" value="NZ_CAKKNS010000002.1"/>
</dbReference>
<accession>A0ABN8BKP2</accession>
<dbReference type="Pfam" id="PF00144">
    <property type="entry name" value="Beta-lactamase"/>
    <property type="match status" value="1"/>
</dbReference>
<keyword evidence="6" id="KW-1185">Reference proteome</keyword>
<dbReference type="PANTHER" id="PTHR46825:SF11">
    <property type="entry name" value="PENICILLIN-BINDING PROTEIN 4"/>
    <property type="match status" value="1"/>
</dbReference>
<evidence type="ECO:0000256" key="1">
    <source>
        <dbReference type="ARBA" id="ARBA00004370"/>
    </source>
</evidence>
<dbReference type="EMBL" id="CAKKNS010000002">
    <property type="protein sequence ID" value="CAH0416465.1"/>
    <property type="molecule type" value="Genomic_DNA"/>
</dbReference>
<keyword evidence="2 3" id="KW-0472">Membrane</keyword>
<dbReference type="SUPFAM" id="SSF56601">
    <property type="entry name" value="beta-lactamase/transpeptidase-like"/>
    <property type="match status" value="1"/>
</dbReference>
<feature type="domain" description="Beta-lactamase-related" evidence="4">
    <location>
        <begin position="99"/>
        <end position="329"/>
    </location>
</feature>
<keyword evidence="3" id="KW-0812">Transmembrane</keyword>
<organism evidence="5 6">
    <name type="scientific">Periweissella fabaria</name>
    <dbReference type="NCBI Taxonomy" id="546157"/>
    <lineage>
        <taxon>Bacteria</taxon>
        <taxon>Bacillati</taxon>
        <taxon>Bacillota</taxon>
        <taxon>Bacilli</taxon>
        <taxon>Lactobacillales</taxon>
        <taxon>Lactobacillaceae</taxon>
        <taxon>Periweissella</taxon>
    </lineage>
</organism>
<comment type="caution">
    <text evidence="5">The sequence shown here is derived from an EMBL/GenBank/DDBJ whole genome shotgun (WGS) entry which is preliminary data.</text>
</comment>
<dbReference type="PANTHER" id="PTHR46825">
    <property type="entry name" value="D-ALANYL-D-ALANINE-CARBOXYPEPTIDASE/ENDOPEPTIDASE AMPH"/>
    <property type="match status" value="1"/>
</dbReference>
<dbReference type="Proteomes" id="UP000789707">
    <property type="component" value="Unassembled WGS sequence"/>
</dbReference>
<name>A0ABN8BKP2_9LACO</name>
<protein>
    <recommendedName>
        <fullName evidence="4">Beta-lactamase-related domain-containing protein</fullName>
    </recommendedName>
</protein>
<sequence length="396" mass="44743">MKIVHKIASKKISIIILISLIIVIALARIYLVPSVNKIIKIGDKWESTASRQVVTKVDNIQKINFSHEPNVLQQQLQAYLKNNNLNAVAVTTATGSKKPLVIANGNLSSFSNDKLDENSEFQIGSIQKIFTGIIIQKLVEEGKINLKTPLNKYYPNIPYGDKLTVWNLLTHTSGILDGSTKKIRAVSGEQNQVNYVLQHMTSTPPHYVYASANFSLLAGIIMQVTHESYRQNVIDNIFKPLGMNDTYFYQDLPIGAKLAYPPYVKTRVQQAYYTYDIRKQMSLLIGAGQIYSTPADYFKFVDALMDGKLIPKSDFATFLPRQNHDYYNGLYNFYGVYEAGGSQSGYNLCFVFNPKTHSQTVLFSSNYMIVPNKTLACQFFVIANRTSDIIHWIPQF</sequence>
<evidence type="ECO:0000313" key="6">
    <source>
        <dbReference type="Proteomes" id="UP000789707"/>
    </source>
</evidence>
<reference evidence="5 6" key="1">
    <citation type="submission" date="2021-11" db="EMBL/GenBank/DDBJ databases">
        <authorList>
            <person name="Depoorter E."/>
        </authorList>
    </citation>
    <scope>NUCLEOTIDE SEQUENCE [LARGE SCALE GENOMIC DNA]</scope>
    <source>
        <strain evidence="5 6">LMG 24289</strain>
    </source>
</reference>
<dbReference type="Gene3D" id="3.40.710.10">
    <property type="entry name" value="DD-peptidase/beta-lactamase superfamily"/>
    <property type="match status" value="1"/>
</dbReference>
<keyword evidence="3" id="KW-1133">Transmembrane helix</keyword>
<evidence type="ECO:0000313" key="5">
    <source>
        <dbReference type="EMBL" id="CAH0416465.1"/>
    </source>
</evidence>